<protein>
    <recommendedName>
        <fullName evidence="4">F-box domain-containing protein</fullName>
    </recommendedName>
</protein>
<evidence type="ECO:0000313" key="2">
    <source>
        <dbReference type="EMBL" id="CAE6523824.1"/>
    </source>
</evidence>
<name>A0A8H3C6Y5_9AGAM</name>
<reference evidence="1" key="1">
    <citation type="submission" date="2021-01" db="EMBL/GenBank/DDBJ databases">
        <authorList>
            <person name="Kaushik A."/>
        </authorList>
    </citation>
    <scope>NUCLEOTIDE SEQUENCE</scope>
    <source>
        <strain evidence="1">AG4-R118</strain>
        <strain evidence="2">AG4-RS23</strain>
    </source>
</reference>
<evidence type="ECO:0000313" key="3">
    <source>
        <dbReference type="Proteomes" id="UP000663888"/>
    </source>
</evidence>
<dbReference type="Proteomes" id="UP000663888">
    <property type="component" value="Unassembled WGS sequence"/>
</dbReference>
<comment type="caution">
    <text evidence="1">The sequence shown here is derived from an EMBL/GenBank/DDBJ whole genome shotgun (WGS) entry which is preliminary data.</text>
</comment>
<dbReference type="AlphaFoldDB" id="A0A8H3C6Y5"/>
<sequence>MNLSDSPSCGIIEQWEEAGASLVAAFKDYTDICLGLGNSSLRGDAQWSDLVPRIDSTFGVVHARISRYLGESSRALARTRNKFASPLFKLPQDVLLEIFLNVVFDRDDSEQFGRPSIEQDTWLIYHRLYDLIAVCSTWRDMIMTNGTFWSVIPMVSSLSTEGERQFELCLQRAGESTLHLAANLGSSMSSRDLAVVLAEHGSRFRTINITMGDTNAIRDVIGKLLKQAQHGSLSQLFIQASGSRIRMHRVPTESDYIVSHDPPLSNLMQSLTAFRICRVHFRWDTISFSSRLSELRIEQVSLGYDDTIAPFVQALASATNLRDLKIISLLTFRRSGETSDSTPSEPVAFPALESLTIKNLYLNTLEGLLPMISPGSHCLTLFLSRNSLGVNSREDLYLSDSDDESSDTIDYDSLRRVLEQTLVDTLMMTGGRGRAGEWLTRFEFTGLLKSMPTLKTLKLNQWKFGGDLCKSLTRTGRSHLPELQNLHLSSVEIGDNELFRGMIASHPLRQVVLGGFSQGVQSQKRMRATVAPDPFHIVYGGSSPGSRIHRSIRVTADPEGLEIKEDSEIVQWLRENIPELDLRLTERDYCPPEFRKDEWRLW</sequence>
<gene>
    <name evidence="1" type="ORF">RDB_LOCUS114494</name>
    <name evidence="2" type="ORF">RDB_LOCUS160772</name>
</gene>
<proteinExistence type="predicted"/>
<accession>A0A8H3C6Y5</accession>
<dbReference type="Proteomes" id="UP000663861">
    <property type="component" value="Unassembled WGS sequence"/>
</dbReference>
<organism evidence="1 3">
    <name type="scientific">Rhizoctonia solani</name>
    <dbReference type="NCBI Taxonomy" id="456999"/>
    <lineage>
        <taxon>Eukaryota</taxon>
        <taxon>Fungi</taxon>
        <taxon>Dikarya</taxon>
        <taxon>Basidiomycota</taxon>
        <taxon>Agaricomycotina</taxon>
        <taxon>Agaricomycetes</taxon>
        <taxon>Cantharellales</taxon>
        <taxon>Ceratobasidiaceae</taxon>
        <taxon>Rhizoctonia</taxon>
    </lineage>
</organism>
<dbReference type="OrthoDB" id="3139299at2759"/>
<dbReference type="EMBL" id="CAJMWY010004208">
    <property type="protein sequence ID" value="CAE6523824.1"/>
    <property type="molecule type" value="Genomic_DNA"/>
</dbReference>
<dbReference type="Gene3D" id="3.80.10.10">
    <property type="entry name" value="Ribonuclease Inhibitor"/>
    <property type="match status" value="1"/>
</dbReference>
<dbReference type="InterPro" id="IPR032675">
    <property type="entry name" value="LRR_dom_sf"/>
</dbReference>
<dbReference type="EMBL" id="CAJMWX010001212">
    <property type="protein sequence ID" value="CAE6474865.1"/>
    <property type="molecule type" value="Genomic_DNA"/>
</dbReference>
<evidence type="ECO:0000313" key="1">
    <source>
        <dbReference type="EMBL" id="CAE6474865.1"/>
    </source>
</evidence>
<dbReference type="SUPFAM" id="SSF52047">
    <property type="entry name" value="RNI-like"/>
    <property type="match status" value="1"/>
</dbReference>
<evidence type="ECO:0008006" key="4">
    <source>
        <dbReference type="Google" id="ProtNLM"/>
    </source>
</evidence>